<comment type="caution">
    <text evidence="3">The sequence shown here is derived from an EMBL/GenBank/DDBJ whole genome shotgun (WGS) entry which is preliminary data.</text>
</comment>
<dbReference type="EMBL" id="JACBAF010002189">
    <property type="protein sequence ID" value="KAF7164488.1"/>
    <property type="molecule type" value="Genomic_DNA"/>
</dbReference>
<dbReference type="Proteomes" id="UP000662466">
    <property type="component" value="Unassembled WGS sequence"/>
</dbReference>
<gene>
    <name evidence="2" type="ORF">CNMCM5793_008055</name>
    <name evidence="3" type="ORF">CNMCM6106_001005</name>
</gene>
<feature type="region of interest" description="Disordered" evidence="1">
    <location>
        <begin position="1"/>
        <end position="25"/>
    </location>
</feature>
<evidence type="ECO:0000313" key="5">
    <source>
        <dbReference type="Proteomes" id="UP000662466"/>
    </source>
</evidence>
<evidence type="ECO:0000256" key="1">
    <source>
        <dbReference type="SAM" id="MobiDB-lite"/>
    </source>
</evidence>
<dbReference type="OrthoDB" id="76567at2759"/>
<keyword evidence="4" id="KW-1185">Reference proteome</keyword>
<dbReference type="Proteomes" id="UP000630445">
    <property type="component" value="Unassembled WGS sequence"/>
</dbReference>
<organism evidence="3 5">
    <name type="scientific">Aspergillus hiratsukae</name>
    <dbReference type="NCBI Taxonomy" id="1194566"/>
    <lineage>
        <taxon>Eukaryota</taxon>
        <taxon>Fungi</taxon>
        <taxon>Dikarya</taxon>
        <taxon>Ascomycota</taxon>
        <taxon>Pezizomycotina</taxon>
        <taxon>Eurotiomycetes</taxon>
        <taxon>Eurotiomycetidae</taxon>
        <taxon>Eurotiales</taxon>
        <taxon>Aspergillaceae</taxon>
        <taxon>Aspergillus</taxon>
        <taxon>Aspergillus subgen. Fumigati</taxon>
    </lineage>
</organism>
<proteinExistence type="predicted"/>
<evidence type="ECO:0000313" key="4">
    <source>
        <dbReference type="Proteomes" id="UP000630445"/>
    </source>
</evidence>
<reference evidence="3" key="1">
    <citation type="submission" date="2020-06" db="EMBL/GenBank/DDBJ databases">
        <title>Draft genome sequences of strains closely related to Aspergillus parafelis and Aspergillus hiratsukae.</title>
        <authorList>
            <person name="Dos Santos R.A.C."/>
            <person name="Rivero-Menendez O."/>
            <person name="Steenwyk J.L."/>
            <person name="Mead M.E."/>
            <person name="Goldman G.H."/>
            <person name="Alastruey-Izquierdo A."/>
            <person name="Rokas A."/>
        </authorList>
    </citation>
    <scope>NUCLEOTIDE SEQUENCE</scope>
    <source>
        <strain evidence="2">CNM-CM5793</strain>
        <strain evidence="3">CNM-CM6106</strain>
    </source>
</reference>
<name>A0A8H6URK9_9EURO</name>
<evidence type="ECO:0000313" key="2">
    <source>
        <dbReference type="EMBL" id="KAF7118525.1"/>
    </source>
</evidence>
<dbReference type="EMBL" id="JACBAD010002066">
    <property type="protein sequence ID" value="KAF7118525.1"/>
    <property type="molecule type" value="Genomic_DNA"/>
</dbReference>
<dbReference type="AlphaFoldDB" id="A0A8H6URK9"/>
<accession>A0A8H6URK9</accession>
<feature type="compositionally biased region" description="Low complexity" evidence="1">
    <location>
        <begin position="1"/>
        <end position="11"/>
    </location>
</feature>
<evidence type="ECO:0000313" key="3">
    <source>
        <dbReference type="EMBL" id="KAF7164488.1"/>
    </source>
</evidence>
<protein>
    <submittedName>
        <fullName evidence="3">Uncharacterized protein</fullName>
    </submittedName>
</protein>
<sequence>MESPSASPSSAQLALTDFYPPTPLPKLPGFKRAIDNKYKAFEDGSDEDSYLSFSGVTPQSFEYIDSHREELGAKRARFTYFADIETLIVKVSSHPHGEAQAALGHEIYYLLRAQMGIGMDEVMPIGSTTCYGKQGSSKEGDSEYRNNNLRPQLGSWPSWVVEGRMSDSMQRLCADASWWINHSDGEVKLVVLILVRPSRKTIKIETWTAEQIRPS</sequence>